<feature type="domain" description="HNH nuclease" evidence="5">
    <location>
        <begin position="226"/>
        <end position="277"/>
    </location>
</feature>
<evidence type="ECO:0000259" key="4">
    <source>
        <dbReference type="SMART" id="SM00306"/>
    </source>
</evidence>
<feature type="non-terminal residue" evidence="6">
    <location>
        <position position="1"/>
    </location>
</feature>
<comment type="caution">
    <text evidence="6">The sequence shown here is derived from an EMBL/GenBank/DDBJ whole genome shotgun (WGS) entry which is preliminary data.</text>
</comment>
<dbReference type="Pfam" id="PF14890">
    <property type="entry name" value="Intein_splicing"/>
    <property type="match status" value="1"/>
</dbReference>
<dbReference type="SUPFAM" id="SSF51294">
    <property type="entry name" value="Hedgehog/intein (Hint) domain"/>
    <property type="match status" value="1"/>
</dbReference>
<gene>
    <name evidence="6" type="ORF">LCGC14_2371520</name>
</gene>
<evidence type="ECO:0000256" key="2">
    <source>
        <dbReference type="ARBA" id="ARBA00023000"/>
    </source>
</evidence>
<dbReference type="InterPro" id="IPR006141">
    <property type="entry name" value="Intein_N"/>
</dbReference>
<feature type="domain" description="Hint" evidence="4">
    <location>
        <begin position="114"/>
        <end position="211"/>
    </location>
</feature>
<accession>A0A0F9EYB7</accession>
<keyword evidence="1" id="KW-0068">Autocatalytic cleavage</keyword>
<feature type="domain" description="Hint" evidence="3">
    <location>
        <begin position="308"/>
        <end position="352"/>
    </location>
</feature>
<dbReference type="InterPro" id="IPR030934">
    <property type="entry name" value="Intein_C"/>
</dbReference>
<evidence type="ECO:0000259" key="3">
    <source>
        <dbReference type="SMART" id="SM00305"/>
    </source>
</evidence>
<dbReference type="PRINTS" id="PR00379">
    <property type="entry name" value="INTEIN"/>
</dbReference>
<dbReference type="SMART" id="SM00305">
    <property type="entry name" value="HintC"/>
    <property type="match status" value="1"/>
</dbReference>
<dbReference type="GO" id="GO:0016539">
    <property type="term" value="P:intein-mediated protein splicing"/>
    <property type="evidence" value="ECO:0007669"/>
    <property type="project" value="InterPro"/>
</dbReference>
<dbReference type="InterPro" id="IPR036844">
    <property type="entry name" value="Hint_dom_sf"/>
</dbReference>
<dbReference type="SUPFAM" id="SSF54060">
    <property type="entry name" value="His-Me finger endonucleases"/>
    <property type="match status" value="1"/>
</dbReference>
<reference evidence="6" key="1">
    <citation type="journal article" date="2015" name="Nature">
        <title>Complex archaea that bridge the gap between prokaryotes and eukaryotes.</title>
        <authorList>
            <person name="Spang A."/>
            <person name="Saw J.H."/>
            <person name="Jorgensen S.L."/>
            <person name="Zaremba-Niedzwiedzka K."/>
            <person name="Martijn J."/>
            <person name="Lind A.E."/>
            <person name="van Eijk R."/>
            <person name="Schleper C."/>
            <person name="Guy L."/>
            <person name="Ettema T.J."/>
        </authorList>
    </citation>
    <scope>NUCLEOTIDE SEQUENCE</scope>
</reference>
<dbReference type="InterPro" id="IPR006142">
    <property type="entry name" value="INTEIN"/>
</dbReference>
<name>A0A0F9EYB7_9ZZZZ</name>
<dbReference type="NCBIfam" id="TIGR01443">
    <property type="entry name" value="intein_Cterm"/>
    <property type="match status" value="1"/>
</dbReference>
<dbReference type="InterPro" id="IPR003615">
    <property type="entry name" value="HNH_nuc"/>
</dbReference>
<dbReference type="InterPro" id="IPR003587">
    <property type="entry name" value="Hint_dom_N"/>
</dbReference>
<organism evidence="6">
    <name type="scientific">marine sediment metagenome</name>
    <dbReference type="NCBI Taxonomy" id="412755"/>
    <lineage>
        <taxon>unclassified sequences</taxon>
        <taxon>metagenomes</taxon>
        <taxon>ecological metagenomes</taxon>
    </lineage>
</organism>
<keyword evidence="2" id="KW-0651">Protein splicing</keyword>
<evidence type="ECO:0000256" key="1">
    <source>
        <dbReference type="ARBA" id="ARBA00022813"/>
    </source>
</evidence>
<dbReference type="EMBL" id="LAZR01034967">
    <property type="protein sequence ID" value="KKL28798.1"/>
    <property type="molecule type" value="Genomic_DNA"/>
</dbReference>
<dbReference type="SMART" id="SM00306">
    <property type="entry name" value="HintN"/>
    <property type="match status" value="1"/>
</dbReference>
<dbReference type="SMART" id="SM00507">
    <property type="entry name" value="HNHc"/>
    <property type="match status" value="1"/>
</dbReference>
<dbReference type="InterPro" id="IPR044925">
    <property type="entry name" value="His-Me_finger_sf"/>
</dbReference>
<dbReference type="PROSITE" id="PS50817">
    <property type="entry name" value="INTEIN_N_TER"/>
    <property type="match status" value="1"/>
</dbReference>
<dbReference type="Gene3D" id="2.170.16.10">
    <property type="entry name" value="Hedgehog/Intein (Hint) domain"/>
    <property type="match status" value="2"/>
</dbReference>
<dbReference type="NCBIfam" id="TIGR01445">
    <property type="entry name" value="intein_Nterm"/>
    <property type="match status" value="1"/>
</dbReference>
<sequence>TYILQSEFYSKDMQFTVDSRIKVVKWRCDPTMKKKAEESNHTIIELYHYYAKLRGMKMSLIGGDADWVKGIEIVDWMFRKKIMQICPKCTNTYSEHSSLEYGDNEKIKPLQRDHLCLHGDTVIHTVDGDKNISELVGLEGYVYSYSEKLGRITVKPFNNVVKTGEQEEVVKVILDDGSSIVCTPNHPFMLRNGEWVESSDLCNGDSLMPLYKSQDSHGHTNIALNNGKKMFAHRLVYQDLVDELMEDSWTWNVHHIDMNKNNNSPDNLQLITRAEHTSLHRNGATMSKETRDKKYGMTDTKRYTLKRCGEFNHRVITVEPYGYVDVYNMFVEDTHNFAANGVIVHNCTALKYISSAFPKEFSTSMVIEKPKTIVDIELAKMMGMQKQAIGGRYGN</sequence>
<dbReference type="AlphaFoldDB" id="A0A0F9EYB7"/>
<dbReference type="PROSITE" id="PS50818">
    <property type="entry name" value="INTEIN_C_TER"/>
    <property type="match status" value="1"/>
</dbReference>
<dbReference type="Pfam" id="PF13392">
    <property type="entry name" value="HNH_3"/>
    <property type="match status" value="1"/>
</dbReference>
<proteinExistence type="predicted"/>
<evidence type="ECO:0000313" key="6">
    <source>
        <dbReference type="EMBL" id="KKL28798.1"/>
    </source>
</evidence>
<dbReference type="CDD" id="cd00081">
    <property type="entry name" value="Hint"/>
    <property type="match status" value="1"/>
</dbReference>
<evidence type="ECO:0000259" key="5">
    <source>
        <dbReference type="SMART" id="SM00507"/>
    </source>
</evidence>
<dbReference type="InterPro" id="IPR003586">
    <property type="entry name" value="Hint_dom_C"/>
</dbReference>
<protein>
    <submittedName>
        <fullName evidence="6">Uncharacterized protein</fullName>
    </submittedName>
</protein>